<name>F6H421_VITVI</name>
<dbReference type="AlphaFoldDB" id="F6H421"/>
<organism evidence="1 2">
    <name type="scientific">Vitis vinifera</name>
    <name type="common">Grape</name>
    <dbReference type="NCBI Taxonomy" id="29760"/>
    <lineage>
        <taxon>Eukaryota</taxon>
        <taxon>Viridiplantae</taxon>
        <taxon>Streptophyta</taxon>
        <taxon>Embryophyta</taxon>
        <taxon>Tracheophyta</taxon>
        <taxon>Spermatophyta</taxon>
        <taxon>Magnoliopsida</taxon>
        <taxon>eudicotyledons</taxon>
        <taxon>Gunneridae</taxon>
        <taxon>Pentapetalae</taxon>
        <taxon>rosids</taxon>
        <taxon>Vitales</taxon>
        <taxon>Vitaceae</taxon>
        <taxon>Viteae</taxon>
        <taxon>Vitis</taxon>
    </lineage>
</organism>
<dbReference type="PaxDb" id="29760-VIT_14s0068g00950.t01"/>
<evidence type="ECO:0000313" key="1">
    <source>
        <dbReference type="EMBL" id="CCB46964.1"/>
    </source>
</evidence>
<protein>
    <submittedName>
        <fullName evidence="1">Uncharacterized protein</fullName>
    </submittedName>
</protein>
<accession>F6H421</accession>
<dbReference type="HOGENOM" id="CLU_1211632_0_0_1"/>
<proteinExistence type="predicted"/>
<reference evidence="2" key="1">
    <citation type="journal article" date="2007" name="Nature">
        <title>The grapevine genome sequence suggests ancestral hexaploidization in major angiosperm phyla.</title>
        <authorList>
            <consortium name="The French-Italian Public Consortium for Grapevine Genome Characterization."/>
            <person name="Jaillon O."/>
            <person name="Aury J.-M."/>
            <person name="Noel B."/>
            <person name="Policriti A."/>
            <person name="Clepet C."/>
            <person name="Casagrande A."/>
            <person name="Choisne N."/>
            <person name="Aubourg S."/>
            <person name="Vitulo N."/>
            <person name="Jubin C."/>
            <person name="Vezzi A."/>
            <person name="Legeai F."/>
            <person name="Hugueney P."/>
            <person name="Dasilva C."/>
            <person name="Horner D."/>
            <person name="Mica E."/>
            <person name="Jublot D."/>
            <person name="Poulain J."/>
            <person name="Bruyere C."/>
            <person name="Billault A."/>
            <person name="Segurens B."/>
            <person name="Gouyvenoux M."/>
            <person name="Ugarte E."/>
            <person name="Cattonaro F."/>
            <person name="Anthouard V."/>
            <person name="Vico V."/>
            <person name="Del Fabbro C."/>
            <person name="Alaux M."/>
            <person name="Di Gaspero G."/>
            <person name="Dumas V."/>
            <person name="Felice N."/>
            <person name="Paillard S."/>
            <person name="Juman I."/>
            <person name="Moroldo M."/>
            <person name="Scalabrin S."/>
            <person name="Canaguier A."/>
            <person name="Le Clainche I."/>
            <person name="Malacrida G."/>
            <person name="Durand E."/>
            <person name="Pesole G."/>
            <person name="Laucou V."/>
            <person name="Chatelet P."/>
            <person name="Merdinoglu D."/>
            <person name="Delledonne M."/>
            <person name="Pezzotti M."/>
            <person name="Lecharny A."/>
            <person name="Scarpelli C."/>
            <person name="Artiguenave F."/>
            <person name="Pe M.E."/>
            <person name="Valle G."/>
            <person name="Morgante M."/>
            <person name="Caboche M."/>
            <person name="Adam-Blondon A.-F."/>
            <person name="Weissenbach J."/>
            <person name="Quetier F."/>
            <person name="Wincker P."/>
        </authorList>
    </citation>
    <scope>NUCLEOTIDE SEQUENCE [LARGE SCALE GENOMIC DNA]</scope>
    <source>
        <strain evidence="2">cv. Pinot noir / PN40024</strain>
    </source>
</reference>
<gene>
    <name evidence="1" type="ordered locus">VIT_14s0068g00950</name>
</gene>
<sequence>MGCREGAKCAGLGLAGLDVVDGRALIGEGSSTSLPRAHLLCLERGVNGEPNPPVLGEDPLAARTRARTIRMERGVNGVEDPIVDTTLVAKPLEVSAVVIRESMTDEVLRIEAFKYVENSALFVGGRELSSSSLSFGLDQVGVKEGALFGLVSVVEGEEQLPLSIILADDNSGELGTEGEKFAGGLGGGGVSWRFCYRIWKEKDVGGTIAAWRGSASSWVFRRKDLKANC</sequence>
<keyword evidence="2" id="KW-1185">Reference proteome</keyword>
<dbReference type="EMBL" id="FN595232">
    <property type="protein sequence ID" value="CCB46964.1"/>
    <property type="molecule type" value="Genomic_DNA"/>
</dbReference>
<dbReference type="InParanoid" id="F6H421"/>
<evidence type="ECO:0000313" key="2">
    <source>
        <dbReference type="Proteomes" id="UP000009183"/>
    </source>
</evidence>
<dbReference type="Proteomes" id="UP000009183">
    <property type="component" value="Chromosome 14"/>
</dbReference>